<evidence type="ECO:0000313" key="5">
    <source>
        <dbReference type="EMBL" id="CRK37113.1"/>
    </source>
</evidence>
<evidence type="ECO:0000259" key="4">
    <source>
        <dbReference type="Pfam" id="PF22666"/>
    </source>
</evidence>
<evidence type="ECO:0000256" key="3">
    <source>
        <dbReference type="SAM" id="MobiDB-lite"/>
    </source>
</evidence>
<feature type="non-terminal residue" evidence="5">
    <location>
        <position position="186"/>
    </location>
</feature>
<accession>A0A0G4MS82</accession>
<organism evidence="5 6">
    <name type="scientific">Verticillium longisporum</name>
    <name type="common">Verticillium dahliae var. longisporum</name>
    <dbReference type="NCBI Taxonomy" id="100787"/>
    <lineage>
        <taxon>Eukaryota</taxon>
        <taxon>Fungi</taxon>
        <taxon>Dikarya</taxon>
        <taxon>Ascomycota</taxon>
        <taxon>Pezizomycotina</taxon>
        <taxon>Sordariomycetes</taxon>
        <taxon>Hypocreomycetidae</taxon>
        <taxon>Glomerellales</taxon>
        <taxon>Plectosphaerellaceae</taxon>
        <taxon>Verticillium</taxon>
    </lineage>
</organism>
<feature type="compositionally biased region" description="Basic and acidic residues" evidence="3">
    <location>
        <begin position="118"/>
        <end position="131"/>
    </location>
</feature>
<dbReference type="SUPFAM" id="SSF49785">
    <property type="entry name" value="Galactose-binding domain-like"/>
    <property type="match status" value="1"/>
</dbReference>
<reference evidence="5 6" key="1">
    <citation type="submission" date="2015-05" db="EMBL/GenBank/DDBJ databases">
        <authorList>
            <person name="Wang D.B."/>
            <person name="Wang M."/>
        </authorList>
    </citation>
    <scope>NUCLEOTIDE SEQUENCE [LARGE SCALE GENOMIC DNA]</scope>
    <source>
        <strain evidence="5">VL1</strain>
    </source>
</reference>
<dbReference type="Pfam" id="PF22666">
    <property type="entry name" value="Glyco_hydro_2_N2"/>
    <property type="match status" value="1"/>
</dbReference>
<protein>
    <recommendedName>
        <fullName evidence="4">Beta-mannosidase-like galactose-binding domain-containing protein</fullName>
    </recommendedName>
</protein>
<dbReference type="STRING" id="100787.A0A0G4MS82"/>
<evidence type="ECO:0000256" key="1">
    <source>
        <dbReference type="ARBA" id="ARBA00022801"/>
    </source>
</evidence>
<dbReference type="PANTHER" id="PTHR43730">
    <property type="entry name" value="BETA-MANNOSIDASE"/>
    <property type="match status" value="1"/>
</dbReference>
<dbReference type="PANTHER" id="PTHR43730:SF1">
    <property type="entry name" value="BETA-MANNOSIDASE"/>
    <property type="match status" value="1"/>
</dbReference>
<name>A0A0G4MS82_VERLO</name>
<keyword evidence="1" id="KW-0378">Hydrolase</keyword>
<keyword evidence="2" id="KW-0326">Glycosidase</keyword>
<dbReference type="GO" id="GO:0004567">
    <property type="term" value="F:beta-mannosidase activity"/>
    <property type="evidence" value="ECO:0007669"/>
    <property type="project" value="TreeGrafter"/>
</dbReference>
<dbReference type="Proteomes" id="UP000044602">
    <property type="component" value="Unassembled WGS sequence"/>
</dbReference>
<proteinExistence type="predicted"/>
<sequence>MSLIAGQKAVLAFDGLDTFATVKLNGSTILETDNMFIPERVDVTDKLNAEGNNELQIHFDSAYLRGWKRVEEHPDHKWGCWNGDNSRLAHLRRPAAAAVGAEADLDAAPQQVAHGRHHEPAADRHVGDRAVGDAAPERQQPLLVVVGHDGAVREDRPRAQQPEVLVEVRLAACREVREQGARGVDL</sequence>
<dbReference type="InterPro" id="IPR008979">
    <property type="entry name" value="Galactose-bd-like_sf"/>
</dbReference>
<dbReference type="GO" id="GO:0006516">
    <property type="term" value="P:glycoprotein catabolic process"/>
    <property type="evidence" value="ECO:0007669"/>
    <property type="project" value="TreeGrafter"/>
</dbReference>
<feature type="region of interest" description="Disordered" evidence="3">
    <location>
        <begin position="109"/>
        <end position="138"/>
    </location>
</feature>
<gene>
    <name evidence="5" type="ORF">BN1708_016573</name>
</gene>
<feature type="domain" description="Beta-mannosidase-like galactose-binding" evidence="4">
    <location>
        <begin position="6"/>
        <end position="92"/>
    </location>
</feature>
<evidence type="ECO:0000313" key="6">
    <source>
        <dbReference type="Proteomes" id="UP000044602"/>
    </source>
</evidence>
<dbReference type="Gene3D" id="2.60.120.260">
    <property type="entry name" value="Galactose-binding domain-like"/>
    <property type="match status" value="1"/>
</dbReference>
<dbReference type="AlphaFoldDB" id="A0A0G4MS82"/>
<keyword evidence="6" id="KW-1185">Reference proteome</keyword>
<dbReference type="InterPro" id="IPR050887">
    <property type="entry name" value="Beta-mannosidase_GH2"/>
</dbReference>
<dbReference type="EMBL" id="CVQH01024616">
    <property type="protein sequence ID" value="CRK37113.1"/>
    <property type="molecule type" value="Genomic_DNA"/>
</dbReference>
<dbReference type="InterPro" id="IPR054593">
    <property type="entry name" value="Beta-mannosidase-like_N2"/>
</dbReference>
<evidence type="ECO:0000256" key="2">
    <source>
        <dbReference type="ARBA" id="ARBA00023295"/>
    </source>
</evidence>